<feature type="transmembrane region" description="Helical" evidence="2">
    <location>
        <begin position="247"/>
        <end position="272"/>
    </location>
</feature>
<feature type="region of interest" description="Disordered" evidence="1">
    <location>
        <begin position="410"/>
        <end position="469"/>
    </location>
</feature>
<dbReference type="AlphaFoldDB" id="S8EC76"/>
<feature type="transmembrane region" description="Helical" evidence="2">
    <location>
        <begin position="849"/>
        <end position="868"/>
    </location>
</feature>
<evidence type="ECO:0000256" key="1">
    <source>
        <dbReference type="SAM" id="MobiDB-lite"/>
    </source>
</evidence>
<feature type="transmembrane region" description="Helical" evidence="2">
    <location>
        <begin position="122"/>
        <end position="139"/>
    </location>
</feature>
<keyword evidence="6" id="KW-1185">Reference proteome</keyword>
<dbReference type="Proteomes" id="UP000015241">
    <property type="component" value="Unassembled WGS sequence"/>
</dbReference>
<evidence type="ECO:0000313" key="6">
    <source>
        <dbReference type="Proteomes" id="UP000015241"/>
    </source>
</evidence>
<dbReference type="InParanoid" id="S8EC76"/>
<dbReference type="PANTHER" id="PTHR37994">
    <property type="entry name" value="ARAE_2_N DOMAIN-CONTAINING PROTEIN-RELATED"/>
    <property type="match status" value="1"/>
</dbReference>
<dbReference type="InterPro" id="IPR018820">
    <property type="entry name" value="BRE4-related_DUF2421"/>
</dbReference>
<dbReference type="OrthoDB" id="2274698at2759"/>
<feature type="domain" description="Putative ER transporter 6TM N-terminal" evidence="4">
    <location>
        <begin position="110"/>
        <end position="619"/>
    </location>
</feature>
<gene>
    <name evidence="5" type="ORF">FOMPIDRAFT_1118101</name>
</gene>
<dbReference type="HOGENOM" id="CLU_003918_2_0_1"/>
<feature type="transmembrane region" description="Helical" evidence="2">
    <location>
        <begin position="278"/>
        <end position="298"/>
    </location>
</feature>
<evidence type="ECO:0000259" key="4">
    <source>
        <dbReference type="Pfam" id="PF10337"/>
    </source>
</evidence>
<dbReference type="EMBL" id="KE504134">
    <property type="protein sequence ID" value="EPT02577.1"/>
    <property type="molecule type" value="Genomic_DNA"/>
</dbReference>
<feature type="transmembrane region" description="Helical" evidence="2">
    <location>
        <begin position="175"/>
        <end position="198"/>
    </location>
</feature>
<evidence type="ECO:0000256" key="2">
    <source>
        <dbReference type="SAM" id="Phobius"/>
    </source>
</evidence>
<feature type="domain" description="DUF2421" evidence="3">
    <location>
        <begin position="933"/>
        <end position="1159"/>
    </location>
</feature>
<keyword evidence="2" id="KW-0472">Membrane</keyword>
<dbReference type="InterPro" id="IPR018823">
    <property type="entry name" value="ArAE_2_N"/>
</dbReference>
<dbReference type="Pfam" id="PF10334">
    <property type="entry name" value="BRE4"/>
    <property type="match status" value="1"/>
</dbReference>
<dbReference type="Pfam" id="PF10337">
    <property type="entry name" value="ArAE_2_N"/>
    <property type="match status" value="1"/>
</dbReference>
<organism evidence="5 6">
    <name type="scientific">Fomitopsis schrenkii</name>
    <name type="common">Brown rot fungus</name>
    <dbReference type="NCBI Taxonomy" id="2126942"/>
    <lineage>
        <taxon>Eukaryota</taxon>
        <taxon>Fungi</taxon>
        <taxon>Dikarya</taxon>
        <taxon>Basidiomycota</taxon>
        <taxon>Agaricomycotina</taxon>
        <taxon>Agaricomycetes</taxon>
        <taxon>Polyporales</taxon>
        <taxon>Fomitopsis</taxon>
    </lineage>
</organism>
<evidence type="ECO:0008006" key="7">
    <source>
        <dbReference type="Google" id="ProtNLM"/>
    </source>
</evidence>
<feature type="region of interest" description="Disordered" evidence="1">
    <location>
        <begin position="26"/>
        <end position="85"/>
    </location>
</feature>
<feature type="region of interest" description="Disordered" evidence="1">
    <location>
        <begin position="708"/>
        <end position="728"/>
    </location>
</feature>
<keyword evidence="2" id="KW-1133">Transmembrane helix</keyword>
<feature type="transmembrane region" description="Helical" evidence="2">
    <location>
        <begin position="912"/>
        <end position="931"/>
    </location>
</feature>
<accession>S8EC76</accession>
<feature type="transmembrane region" description="Helical" evidence="2">
    <location>
        <begin position="823"/>
        <end position="843"/>
    </location>
</feature>
<evidence type="ECO:0000313" key="5">
    <source>
        <dbReference type="EMBL" id="EPT02577.1"/>
    </source>
</evidence>
<sequence>MSQPSLPPHSQYPDVIDISWRTNLRYDPRIGDEDDDDDDTYPSYHAPRDAPPLRQVRIETPSWGPGGSQGRSSPSDTAKQPPRTRTWSWADHWSTLRHTAARYFPLDLSWIPANFSWPKIKPIIRSSVMAFVSVIFMVLGPIERITGQATFLLLVAALLDPPADPFISVVERELIFALFITIGWAWSCLGIFFAHLARRNTDYSVTIAQALTGEYIEAGPAVICAVWVFLGVTFFLYIKARKGPGPFLIPSVFGAITIDISFITAVLIPYPYYTIGQVIVLPLVFHCAFCILASATIFPSTITAQYAAALARTLEPLESALREHRAALQMSSGIPDFAATVGKIAGLVSKAEGGLGPAAASHRLIKNDIIFGRFAPSDVGSMHEFGRRLVVRANGLGIFFTLIDPTRERFPVTPLPSKPNTPVMTPVSSRRQSFSRPSTPAPASPDPRSDPESVAWGRSPPAGSMSSLRTTLSRHLHIGPNRHEDDSQNQRLHFSLLHLAHSLSVPHANLPHSESTVAVFESQRYLALEATRLSHPDSPEATETFVFLLGESCEGLLSACADAVREARGWISGVRSGWLESKHTAEQRRVEQLAKMADVRYKVDSALQQFRKYQRHKVLDPYRSAFDPGRVGSPDTDGTVEPPPHRYLFHCYVYQYHLIQFATVTLEMLDVIMSLEENKKKPRLWGPFMPLKLKNVLLGWGGSKYDATDEMEGNDDEDPDAIPGMETDWDEDLGRPTGRDPDALPPSTAFEHVMSWFHTIIMGLTGGNMLFALKAATLTVLLCIPSFLKHTAHFAYEERFVWGIFMGQLTLARFRGDTTFALVARLLCTLLGGVTGMVIWYVAAQKGLGNAYGYTAAVAFCTPFFYYGRLYWPGPPMTNIIYFVTTTIVLGFSWQNAHFAGVFHFYGWSLAWRRFVLVITGVTAAFIFSLLPPSTTLRRYQRAMLSTTAAELGSIYCSIVSFANTRGRHDVNRSEIVQALIAIRMKLKRSVVLKTNIIYEFSLRGKWPAKRYQRILELQMQTAFLLSHLMSVVEHLDPAWSRAFLRRTRLLDADFQGDVLAVISMISTSLRTGTPLPQVTPCPLVDRFMIYTHGLNIVRQEEDDDYGLPRTLTIDTLENEQYLCVPLLSFAVGVTTAFGIILRLDKLMVAAKELVGEQYHIHGIGIPSEARAFMGNPTAEKTGKEEQ</sequence>
<feature type="transmembrane region" description="Helical" evidence="2">
    <location>
        <begin position="218"/>
        <end position="238"/>
    </location>
</feature>
<dbReference type="eggNOG" id="KOG4711">
    <property type="taxonomic scope" value="Eukaryota"/>
</dbReference>
<feature type="compositionally biased region" description="Polar residues" evidence="1">
    <location>
        <begin position="420"/>
        <end position="432"/>
    </location>
</feature>
<dbReference type="STRING" id="743788.S8EC76"/>
<evidence type="ECO:0000259" key="3">
    <source>
        <dbReference type="Pfam" id="PF10334"/>
    </source>
</evidence>
<reference evidence="5 6" key="1">
    <citation type="journal article" date="2012" name="Science">
        <title>The Paleozoic origin of enzymatic lignin decomposition reconstructed from 31 fungal genomes.</title>
        <authorList>
            <person name="Floudas D."/>
            <person name="Binder M."/>
            <person name="Riley R."/>
            <person name="Barry K."/>
            <person name="Blanchette R.A."/>
            <person name="Henrissat B."/>
            <person name="Martinez A.T."/>
            <person name="Otillar R."/>
            <person name="Spatafora J.W."/>
            <person name="Yadav J.S."/>
            <person name="Aerts A."/>
            <person name="Benoit I."/>
            <person name="Boyd A."/>
            <person name="Carlson A."/>
            <person name="Copeland A."/>
            <person name="Coutinho P.M."/>
            <person name="de Vries R.P."/>
            <person name="Ferreira P."/>
            <person name="Findley K."/>
            <person name="Foster B."/>
            <person name="Gaskell J."/>
            <person name="Glotzer D."/>
            <person name="Gorecki P."/>
            <person name="Heitman J."/>
            <person name="Hesse C."/>
            <person name="Hori C."/>
            <person name="Igarashi K."/>
            <person name="Jurgens J.A."/>
            <person name="Kallen N."/>
            <person name="Kersten P."/>
            <person name="Kohler A."/>
            <person name="Kuees U."/>
            <person name="Kumar T.K.A."/>
            <person name="Kuo A."/>
            <person name="LaButti K."/>
            <person name="Larrondo L.F."/>
            <person name="Lindquist E."/>
            <person name="Ling A."/>
            <person name="Lombard V."/>
            <person name="Lucas S."/>
            <person name="Lundell T."/>
            <person name="Martin R."/>
            <person name="McLaughlin D.J."/>
            <person name="Morgenstern I."/>
            <person name="Morin E."/>
            <person name="Murat C."/>
            <person name="Nagy L.G."/>
            <person name="Nolan M."/>
            <person name="Ohm R.A."/>
            <person name="Patyshakuliyeva A."/>
            <person name="Rokas A."/>
            <person name="Ruiz-Duenas F.J."/>
            <person name="Sabat G."/>
            <person name="Salamov A."/>
            <person name="Samejima M."/>
            <person name="Schmutz J."/>
            <person name="Slot J.C."/>
            <person name="St John F."/>
            <person name="Stenlid J."/>
            <person name="Sun H."/>
            <person name="Sun S."/>
            <person name="Syed K."/>
            <person name="Tsang A."/>
            <person name="Wiebenga A."/>
            <person name="Young D."/>
            <person name="Pisabarro A."/>
            <person name="Eastwood D.C."/>
            <person name="Martin F."/>
            <person name="Cullen D."/>
            <person name="Grigoriev I.V."/>
            <person name="Hibbett D.S."/>
        </authorList>
    </citation>
    <scope>NUCLEOTIDE SEQUENCE</scope>
    <source>
        <strain evidence="6">FP-58527</strain>
    </source>
</reference>
<keyword evidence="2" id="KW-0812">Transmembrane</keyword>
<proteinExistence type="predicted"/>
<dbReference type="PANTHER" id="PTHR37994:SF1">
    <property type="entry name" value="ER TRANSPORTER 6TM N-TERMINAL DOMAIN-CONTAINING PROTEIN"/>
    <property type="match status" value="1"/>
</dbReference>
<name>S8EC76_FOMSC</name>
<feature type="transmembrane region" description="Helical" evidence="2">
    <location>
        <begin position="880"/>
        <end position="906"/>
    </location>
</feature>
<feature type="compositionally biased region" description="Acidic residues" evidence="1">
    <location>
        <begin position="708"/>
        <end position="720"/>
    </location>
</feature>
<protein>
    <recommendedName>
        <fullName evidence="7">ER transporter 6TM N-terminal domain-containing protein</fullName>
    </recommendedName>
</protein>